<dbReference type="Proteomes" id="UP000494165">
    <property type="component" value="Unassembled WGS sequence"/>
</dbReference>
<evidence type="ECO:0000256" key="1">
    <source>
        <dbReference type="ARBA" id="ARBA00022555"/>
    </source>
</evidence>
<keyword evidence="4 10" id="KW-0949">S-adenosyl-L-methionine</keyword>
<dbReference type="EMBL" id="CADEPI010000060">
    <property type="protein sequence ID" value="CAB3371341.1"/>
    <property type="molecule type" value="Genomic_DNA"/>
</dbReference>
<dbReference type="OrthoDB" id="6349953at2759"/>
<keyword evidence="13" id="KW-1185">Reference proteome</keyword>
<dbReference type="InterPro" id="IPR029063">
    <property type="entry name" value="SAM-dependent_MTases_sf"/>
</dbReference>
<dbReference type="PROSITE" id="PS51626">
    <property type="entry name" value="SAM_MT_TRM1"/>
    <property type="match status" value="1"/>
</dbReference>
<feature type="compositionally biased region" description="Basic and acidic residues" evidence="11">
    <location>
        <begin position="550"/>
        <end position="567"/>
    </location>
</feature>
<dbReference type="SUPFAM" id="SSF53335">
    <property type="entry name" value="S-adenosyl-L-methionine-dependent methyltransferases"/>
    <property type="match status" value="1"/>
</dbReference>
<dbReference type="Gene3D" id="3.40.50.150">
    <property type="entry name" value="Vaccinia Virus protein VP39"/>
    <property type="match status" value="1"/>
</dbReference>
<dbReference type="PANTHER" id="PTHR10631">
    <property type="entry name" value="N 2 ,N 2 -DIMETHYLGUANOSINE TRNA METHYLTRANSFERASE"/>
    <property type="match status" value="1"/>
</dbReference>
<evidence type="ECO:0000256" key="4">
    <source>
        <dbReference type="ARBA" id="ARBA00022691"/>
    </source>
</evidence>
<evidence type="ECO:0000256" key="9">
    <source>
        <dbReference type="ARBA" id="ARBA00074266"/>
    </source>
</evidence>
<sequence>MLIASKLSRNPHVIITSVKNLVRRQSRGVVSRITGLEEQDSKFLAMADSEPREPKACITEQEDKVKVISEGQAKIIVRGQSKVFYNPVQEFNRDISVAILNLIAEDVLNEQIAKNETSKPSFRILEALSATGLRSIRYAKEISGVTEVIANDLSKHAVEMIRQNVQDNKIESVVTPNHADATLFMHQHRNEFDAIDLDPFGCPSIFLDSAVQSVKNGGVLLVTATDMAVLAGNSAETCFVKYGAVSLRSKCCHEIGLRILLQCISSHANRYGKYIEPLFSMSADFYVRVAVKVRNGANKCKYTTSKLSMVYQCVGCGTFTLQPLGNCQEREKGGPKFSVAHGPTVNSSCEHCGHRHHVGGPIWTGPLYAQQFLLRLANWPGLDALGTAKRIRGIVTVMGEELDTPLYYTVDQLCSLLRVEAIPTITIRSAILNAGFKVSYSHCKSTSLKTDAPASVVWDVMRAWEKEKPTRRDKFAENSAALRILSKETSIAVDFTPNSEANPPSRLAGLTRFQNNPAAFWGPGARSHARLLGEDTQCKSRQNQGKRKAKEIADGLHESKILKKSDE</sequence>
<dbReference type="AlphaFoldDB" id="A0A8S1CM10"/>
<dbReference type="Pfam" id="PF02005">
    <property type="entry name" value="TRM"/>
    <property type="match status" value="1"/>
</dbReference>
<evidence type="ECO:0000256" key="8">
    <source>
        <dbReference type="ARBA" id="ARBA00051897"/>
    </source>
</evidence>
<organism evidence="12 13">
    <name type="scientific">Cloeon dipterum</name>
    <dbReference type="NCBI Taxonomy" id="197152"/>
    <lineage>
        <taxon>Eukaryota</taxon>
        <taxon>Metazoa</taxon>
        <taxon>Ecdysozoa</taxon>
        <taxon>Arthropoda</taxon>
        <taxon>Hexapoda</taxon>
        <taxon>Insecta</taxon>
        <taxon>Pterygota</taxon>
        <taxon>Palaeoptera</taxon>
        <taxon>Ephemeroptera</taxon>
        <taxon>Pisciforma</taxon>
        <taxon>Baetidae</taxon>
        <taxon>Cloeon</taxon>
    </lineage>
</organism>
<evidence type="ECO:0000313" key="12">
    <source>
        <dbReference type="EMBL" id="CAB3371341.1"/>
    </source>
</evidence>
<comment type="caution">
    <text evidence="12">The sequence shown here is derived from an EMBL/GenBank/DDBJ whole genome shotgun (WGS) entry which is preliminary data.</text>
</comment>
<evidence type="ECO:0000256" key="7">
    <source>
        <dbReference type="ARBA" id="ARBA00039099"/>
    </source>
</evidence>
<feature type="region of interest" description="Disordered" evidence="11">
    <location>
        <begin position="533"/>
        <end position="567"/>
    </location>
</feature>
<evidence type="ECO:0000256" key="11">
    <source>
        <dbReference type="SAM" id="MobiDB-lite"/>
    </source>
</evidence>
<dbReference type="GO" id="GO:0000049">
    <property type="term" value="F:tRNA binding"/>
    <property type="evidence" value="ECO:0007669"/>
    <property type="project" value="UniProtKB-UniRule"/>
</dbReference>
<dbReference type="FunFam" id="3.30.56.70:FF:000001">
    <property type="entry name" value="tRNA (guanine(26)-N(2))-dimethyltransferase"/>
    <property type="match status" value="1"/>
</dbReference>
<comment type="catalytic activity">
    <reaction evidence="8 10">
        <text>guanosine(26) in tRNA + 2 S-adenosyl-L-methionine = N(2)-dimethylguanosine(26) in tRNA + 2 S-adenosyl-L-homocysteine + 2 H(+)</text>
        <dbReference type="Rhea" id="RHEA:43140"/>
        <dbReference type="Rhea" id="RHEA-COMP:10359"/>
        <dbReference type="Rhea" id="RHEA-COMP:10360"/>
        <dbReference type="ChEBI" id="CHEBI:15378"/>
        <dbReference type="ChEBI" id="CHEBI:57856"/>
        <dbReference type="ChEBI" id="CHEBI:59789"/>
        <dbReference type="ChEBI" id="CHEBI:74269"/>
        <dbReference type="ChEBI" id="CHEBI:74513"/>
        <dbReference type="EC" id="2.1.1.216"/>
    </reaction>
</comment>
<dbReference type="InterPro" id="IPR042296">
    <property type="entry name" value="tRNA_met_Trm1_C"/>
</dbReference>
<keyword evidence="6 10" id="KW-0694">RNA-binding</keyword>
<dbReference type="PANTHER" id="PTHR10631:SF3">
    <property type="entry name" value="TRNA (GUANINE(26)-N(2))-DIMETHYLTRANSFERASE"/>
    <property type="match status" value="1"/>
</dbReference>
<protein>
    <recommendedName>
        <fullName evidence="9 10">tRNA (guanine(26)-N(2))-dimethyltransferase</fullName>
        <ecNumber evidence="7 10">2.1.1.216</ecNumber>
    </recommendedName>
</protein>
<keyword evidence="1 10" id="KW-0820">tRNA-binding</keyword>
<evidence type="ECO:0000313" key="13">
    <source>
        <dbReference type="Proteomes" id="UP000494165"/>
    </source>
</evidence>
<comment type="similarity">
    <text evidence="10">Belongs to the class I-like SAM-binding methyltransferase superfamily. Trm1 family.</text>
</comment>
<evidence type="ECO:0000256" key="5">
    <source>
        <dbReference type="ARBA" id="ARBA00022694"/>
    </source>
</evidence>
<evidence type="ECO:0000256" key="10">
    <source>
        <dbReference type="PROSITE-ProRule" id="PRU00958"/>
    </source>
</evidence>
<dbReference type="GO" id="GO:0160104">
    <property type="term" value="F:tRNA (guanine(26)-N2)-dimethyltransferase activity"/>
    <property type="evidence" value="ECO:0007669"/>
    <property type="project" value="UniProtKB-UniRule"/>
</dbReference>
<gene>
    <name evidence="12" type="ORF">CLODIP_2_CD05892</name>
</gene>
<dbReference type="InterPro" id="IPR002905">
    <property type="entry name" value="Trm1"/>
</dbReference>
<keyword evidence="2 10" id="KW-0489">Methyltransferase</keyword>
<name>A0A8S1CM10_9INSE</name>
<evidence type="ECO:0000256" key="3">
    <source>
        <dbReference type="ARBA" id="ARBA00022679"/>
    </source>
</evidence>
<dbReference type="FunFam" id="3.40.50.150:FF:000051">
    <property type="entry name" value="tRNA (guanine(26)-N(2))-dimethyltransferase"/>
    <property type="match status" value="1"/>
</dbReference>
<reference evidence="12 13" key="1">
    <citation type="submission" date="2020-04" db="EMBL/GenBank/DDBJ databases">
        <authorList>
            <person name="Alioto T."/>
            <person name="Alioto T."/>
            <person name="Gomez Garrido J."/>
        </authorList>
    </citation>
    <scope>NUCLEOTIDE SEQUENCE [LARGE SCALE GENOMIC DNA]</scope>
</reference>
<accession>A0A8S1CM10</accession>
<proteinExistence type="inferred from homology"/>
<evidence type="ECO:0000256" key="2">
    <source>
        <dbReference type="ARBA" id="ARBA00022603"/>
    </source>
</evidence>
<keyword evidence="3 10" id="KW-0808">Transferase</keyword>
<keyword evidence="5 10" id="KW-0819">tRNA processing</keyword>
<dbReference type="NCBIfam" id="TIGR00308">
    <property type="entry name" value="TRM1"/>
    <property type="match status" value="1"/>
</dbReference>
<dbReference type="Gene3D" id="3.30.56.70">
    <property type="entry name" value="N2,N2-dimethylguanosine tRNA methyltransferase, C-terminal domain"/>
    <property type="match status" value="1"/>
</dbReference>
<dbReference type="EC" id="2.1.1.216" evidence="7 10"/>
<dbReference type="GO" id="GO:0005634">
    <property type="term" value="C:nucleus"/>
    <property type="evidence" value="ECO:0007669"/>
    <property type="project" value="TreeGrafter"/>
</dbReference>
<dbReference type="CDD" id="cd02440">
    <property type="entry name" value="AdoMet_MTases"/>
    <property type="match status" value="1"/>
</dbReference>
<dbReference type="GO" id="GO:0002940">
    <property type="term" value="P:tRNA N2-guanine methylation"/>
    <property type="evidence" value="ECO:0007669"/>
    <property type="project" value="TreeGrafter"/>
</dbReference>
<evidence type="ECO:0000256" key="6">
    <source>
        <dbReference type="ARBA" id="ARBA00022884"/>
    </source>
</evidence>